<protein>
    <submittedName>
        <fullName evidence="2">Uncharacterized protein</fullName>
    </submittedName>
</protein>
<dbReference type="EMBL" id="QICL01000001">
    <property type="protein sequence ID" value="PXV68779.1"/>
    <property type="molecule type" value="Genomic_DNA"/>
</dbReference>
<sequence>MSENKDISIEKQTLEELKKLKRENRRRRGMLLIAALQISSLIAFYYLGRSSHQKE</sequence>
<evidence type="ECO:0000256" key="1">
    <source>
        <dbReference type="SAM" id="Phobius"/>
    </source>
</evidence>
<evidence type="ECO:0000313" key="3">
    <source>
        <dbReference type="Proteomes" id="UP000247973"/>
    </source>
</evidence>
<dbReference type="AlphaFoldDB" id="A0A2V3PT97"/>
<evidence type="ECO:0000313" key="2">
    <source>
        <dbReference type="EMBL" id="PXV68779.1"/>
    </source>
</evidence>
<name>A0A2V3PT97_9BACT</name>
<feature type="transmembrane region" description="Helical" evidence="1">
    <location>
        <begin position="29"/>
        <end position="47"/>
    </location>
</feature>
<dbReference type="RefSeq" id="WP_170119976.1">
    <property type="nucleotide sequence ID" value="NZ_QICL01000001.1"/>
</dbReference>
<keyword evidence="1" id="KW-1133">Transmembrane helix</keyword>
<dbReference type="Proteomes" id="UP000247973">
    <property type="component" value="Unassembled WGS sequence"/>
</dbReference>
<proteinExistence type="predicted"/>
<keyword evidence="1" id="KW-0472">Membrane</keyword>
<keyword evidence="3" id="KW-1185">Reference proteome</keyword>
<keyword evidence="1" id="KW-0812">Transmembrane</keyword>
<comment type="caution">
    <text evidence="2">The sequence shown here is derived from an EMBL/GenBank/DDBJ whole genome shotgun (WGS) entry which is preliminary data.</text>
</comment>
<gene>
    <name evidence="2" type="ORF">CLV62_10142</name>
</gene>
<accession>A0A2V3PT97</accession>
<reference evidence="2 3" key="1">
    <citation type="submission" date="2018-03" db="EMBL/GenBank/DDBJ databases">
        <title>Genomic Encyclopedia of Archaeal and Bacterial Type Strains, Phase II (KMG-II): from individual species to whole genera.</title>
        <authorList>
            <person name="Goeker M."/>
        </authorList>
    </citation>
    <scope>NUCLEOTIDE SEQUENCE [LARGE SCALE GENOMIC DNA]</scope>
    <source>
        <strain evidence="2 3">DSM 100214</strain>
    </source>
</reference>
<organism evidence="2 3">
    <name type="scientific">Dysgonomonas alginatilytica</name>
    <dbReference type="NCBI Taxonomy" id="1605892"/>
    <lineage>
        <taxon>Bacteria</taxon>
        <taxon>Pseudomonadati</taxon>
        <taxon>Bacteroidota</taxon>
        <taxon>Bacteroidia</taxon>
        <taxon>Bacteroidales</taxon>
        <taxon>Dysgonomonadaceae</taxon>
        <taxon>Dysgonomonas</taxon>
    </lineage>
</organism>